<proteinExistence type="predicted"/>
<dbReference type="EMBL" id="KB445795">
    <property type="protein sequence ID" value="EMD37961.1"/>
    <property type="molecule type" value="Genomic_DNA"/>
</dbReference>
<dbReference type="SUPFAM" id="SSF52540">
    <property type="entry name" value="P-loop containing nucleoside triphosphate hydrolases"/>
    <property type="match status" value="1"/>
</dbReference>
<evidence type="ECO:0000256" key="1">
    <source>
        <dbReference type="ARBA" id="ARBA00022737"/>
    </source>
</evidence>
<dbReference type="OrthoDB" id="7464126at2759"/>
<dbReference type="InterPro" id="IPR056884">
    <property type="entry name" value="NPHP3-like_N"/>
</dbReference>
<evidence type="ECO:0000313" key="4">
    <source>
        <dbReference type="Proteomes" id="UP000016930"/>
    </source>
</evidence>
<dbReference type="Pfam" id="PF24883">
    <property type="entry name" value="NPHP3_N"/>
    <property type="match status" value="1"/>
</dbReference>
<evidence type="ECO:0000259" key="2">
    <source>
        <dbReference type="PROSITE" id="PS50837"/>
    </source>
</evidence>
<dbReference type="HOGENOM" id="CLU_011469_0_0_1"/>
<evidence type="ECO:0000313" key="3">
    <source>
        <dbReference type="EMBL" id="EMD37961.1"/>
    </source>
</evidence>
<dbReference type="PROSITE" id="PS50837">
    <property type="entry name" value="NACHT"/>
    <property type="match status" value="1"/>
</dbReference>
<dbReference type="InterPro" id="IPR027417">
    <property type="entry name" value="P-loop_NTPase"/>
</dbReference>
<dbReference type="AlphaFoldDB" id="M2RGP8"/>
<dbReference type="STRING" id="914234.M2RGP8"/>
<accession>M2RGP8</accession>
<dbReference type="Gene3D" id="3.40.50.300">
    <property type="entry name" value="P-loop containing nucleotide triphosphate hydrolases"/>
    <property type="match status" value="1"/>
</dbReference>
<gene>
    <name evidence="3" type="ORF">CERSUDRAFT_72599</name>
</gene>
<reference evidence="3 4" key="1">
    <citation type="journal article" date="2012" name="Proc. Natl. Acad. Sci. U.S.A.">
        <title>Comparative genomics of Ceriporiopsis subvermispora and Phanerochaete chrysosporium provide insight into selective ligninolysis.</title>
        <authorList>
            <person name="Fernandez-Fueyo E."/>
            <person name="Ruiz-Duenas F.J."/>
            <person name="Ferreira P."/>
            <person name="Floudas D."/>
            <person name="Hibbett D.S."/>
            <person name="Canessa P."/>
            <person name="Larrondo L.F."/>
            <person name="James T.Y."/>
            <person name="Seelenfreund D."/>
            <person name="Lobos S."/>
            <person name="Polanco R."/>
            <person name="Tello M."/>
            <person name="Honda Y."/>
            <person name="Watanabe T."/>
            <person name="Watanabe T."/>
            <person name="Ryu J.S."/>
            <person name="Kubicek C.P."/>
            <person name="Schmoll M."/>
            <person name="Gaskell J."/>
            <person name="Hammel K.E."/>
            <person name="St John F.J."/>
            <person name="Vanden Wymelenberg A."/>
            <person name="Sabat G."/>
            <person name="Splinter BonDurant S."/>
            <person name="Syed K."/>
            <person name="Yadav J.S."/>
            <person name="Doddapaneni H."/>
            <person name="Subramanian V."/>
            <person name="Lavin J.L."/>
            <person name="Oguiza J.A."/>
            <person name="Perez G."/>
            <person name="Pisabarro A.G."/>
            <person name="Ramirez L."/>
            <person name="Santoyo F."/>
            <person name="Master E."/>
            <person name="Coutinho P.M."/>
            <person name="Henrissat B."/>
            <person name="Lombard V."/>
            <person name="Magnuson J.K."/>
            <person name="Kuees U."/>
            <person name="Hori C."/>
            <person name="Igarashi K."/>
            <person name="Samejima M."/>
            <person name="Held B.W."/>
            <person name="Barry K.W."/>
            <person name="LaButti K.M."/>
            <person name="Lapidus A."/>
            <person name="Lindquist E.A."/>
            <person name="Lucas S.M."/>
            <person name="Riley R."/>
            <person name="Salamov A.A."/>
            <person name="Hoffmeister D."/>
            <person name="Schwenk D."/>
            <person name="Hadar Y."/>
            <person name="Yarden O."/>
            <person name="de Vries R.P."/>
            <person name="Wiebenga A."/>
            <person name="Stenlid J."/>
            <person name="Eastwood D."/>
            <person name="Grigoriev I.V."/>
            <person name="Berka R.M."/>
            <person name="Blanchette R.A."/>
            <person name="Kersten P."/>
            <person name="Martinez A.T."/>
            <person name="Vicuna R."/>
            <person name="Cullen D."/>
        </authorList>
    </citation>
    <scope>NUCLEOTIDE SEQUENCE [LARGE SCALE GENOMIC DNA]</scope>
    <source>
        <strain evidence="3 4">B</strain>
    </source>
</reference>
<dbReference type="Proteomes" id="UP000016930">
    <property type="component" value="Unassembled WGS sequence"/>
</dbReference>
<dbReference type="InterPro" id="IPR031350">
    <property type="entry name" value="Goodbye_dom"/>
</dbReference>
<keyword evidence="1" id="KW-0677">Repeat</keyword>
<dbReference type="InterPro" id="IPR007111">
    <property type="entry name" value="NACHT_NTPase"/>
</dbReference>
<organism evidence="3 4">
    <name type="scientific">Ceriporiopsis subvermispora (strain B)</name>
    <name type="common">White-rot fungus</name>
    <name type="synonym">Gelatoporia subvermispora</name>
    <dbReference type="NCBI Taxonomy" id="914234"/>
    <lineage>
        <taxon>Eukaryota</taxon>
        <taxon>Fungi</taxon>
        <taxon>Dikarya</taxon>
        <taxon>Basidiomycota</taxon>
        <taxon>Agaricomycotina</taxon>
        <taxon>Agaricomycetes</taxon>
        <taxon>Polyporales</taxon>
        <taxon>Gelatoporiaceae</taxon>
        <taxon>Gelatoporia</taxon>
    </lineage>
</organism>
<dbReference type="Pfam" id="PF17109">
    <property type="entry name" value="Goodbye"/>
    <property type="match status" value="1"/>
</dbReference>
<dbReference type="PANTHER" id="PTHR10039">
    <property type="entry name" value="AMELOGENIN"/>
    <property type="match status" value="1"/>
</dbReference>
<name>M2RGP8_CERS8</name>
<sequence length="603" mass="68036">MSQLELMFKDALGKYNQQTKKDLENEPFVADLKNCKTAGDVMKILREPANKLIDRQEKDKEKSGLMRLLDRIVDVLHALHLNETLGEGIGTVWGPGKAVIGAVVVLLETARNVREGYKMLMELLEDVSSFIVRLEVYSKNTISSEMREILVKLLGKVMSIVGLATEQIREGRWSKLPMSYSTAVAHRHPERYMKTLLGDSAVEDAFKKLNRLTSVETQMASTESLKLLHDLVSRLDLHMQGVQPPLTEIQKNLDSLNVSIGLTLDLADIKKDVSEMNRNDMVRDCREWLSSPDPSTNHNAALNSHHEGTAVWFIEGEMMQEWKIVGSLLWVCGKPGSGKTILCSAIIEALLCNCLMLNHVVVYFYCDFRDPAKQDIDGLLSRLLVDMSAESTECTKILWDFYSTHRNGSRRASNTELTQCFEKMLRASSHRSVYIVIDALDECPDSGNKPPRDRILTLIHDLLGLGLSNVHICVTSRPEAGIAEVLVHLQSQTIAIDGDVGQTDDIDSYVRSSVYGDIKFRSWSEELKALVFKVLSEKADGMFRWVSCQLETLRLCPPSRVKRTLETLPKTLDETYDRILDRIRGTEAEHDLLRIFQCLANSK</sequence>
<protein>
    <recommendedName>
        <fullName evidence="2">NACHT domain-containing protein</fullName>
    </recommendedName>
</protein>
<keyword evidence="4" id="KW-1185">Reference proteome</keyword>
<feature type="domain" description="NACHT" evidence="2">
    <location>
        <begin position="327"/>
        <end position="480"/>
    </location>
</feature>